<reference evidence="1" key="1">
    <citation type="submission" date="2020-08" db="EMBL/GenBank/DDBJ databases">
        <title>Multicomponent nature underlies the extraordinary mechanical properties of spider dragline silk.</title>
        <authorList>
            <person name="Kono N."/>
            <person name="Nakamura H."/>
            <person name="Mori M."/>
            <person name="Yoshida Y."/>
            <person name="Ohtoshi R."/>
            <person name="Malay A.D."/>
            <person name="Moran D.A.P."/>
            <person name="Tomita M."/>
            <person name="Numata K."/>
            <person name="Arakawa K."/>
        </authorList>
    </citation>
    <scope>NUCLEOTIDE SEQUENCE</scope>
</reference>
<gene>
    <name evidence="1" type="primary">AVEN_113196_1</name>
    <name evidence="1" type="ORF">TNIN_273961</name>
</gene>
<dbReference type="EMBL" id="BMAV01007191">
    <property type="protein sequence ID" value="GFY49857.1"/>
    <property type="molecule type" value="Genomic_DNA"/>
</dbReference>
<organism evidence="1 2">
    <name type="scientific">Trichonephila inaurata madagascariensis</name>
    <dbReference type="NCBI Taxonomy" id="2747483"/>
    <lineage>
        <taxon>Eukaryota</taxon>
        <taxon>Metazoa</taxon>
        <taxon>Ecdysozoa</taxon>
        <taxon>Arthropoda</taxon>
        <taxon>Chelicerata</taxon>
        <taxon>Arachnida</taxon>
        <taxon>Araneae</taxon>
        <taxon>Araneomorphae</taxon>
        <taxon>Entelegynae</taxon>
        <taxon>Araneoidea</taxon>
        <taxon>Nephilidae</taxon>
        <taxon>Trichonephila</taxon>
        <taxon>Trichonephila inaurata</taxon>
    </lineage>
</organism>
<dbReference type="OrthoDB" id="6428202at2759"/>
<dbReference type="AlphaFoldDB" id="A0A8X6XBT5"/>
<comment type="caution">
    <text evidence="1">The sequence shown here is derived from an EMBL/GenBank/DDBJ whole genome shotgun (WGS) entry which is preliminary data.</text>
</comment>
<keyword evidence="2" id="KW-1185">Reference proteome</keyword>
<evidence type="ECO:0000313" key="1">
    <source>
        <dbReference type="EMBL" id="GFY49857.1"/>
    </source>
</evidence>
<accession>A0A8X6XBT5</accession>
<proteinExistence type="predicted"/>
<dbReference type="Proteomes" id="UP000886998">
    <property type="component" value="Unassembled WGS sequence"/>
</dbReference>
<evidence type="ECO:0000313" key="2">
    <source>
        <dbReference type="Proteomes" id="UP000886998"/>
    </source>
</evidence>
<protein>
    <submittedName>
        <fullName evidence="1">DUF1758 domain-containing protein</fullName>
    </submittedName>
</protein>
<name>A0A8X6XBT5_9ARAC</name>
<sequence length="235" mass="26335">MLESLEYKVDPTTDTLLMHMILFKLDTNSRTWFERTFSTDVIPRLDELLQFLATRAKSNTSSTTKRNVQRKVTLVASNATSQCPLCNAEYTLSRCDTFLKLSVQGRSNFVKTNNACFNCLTQFHSVKSYKSKFRCKKCKKPHHSLLHIENVSSRGKQGDVNVLNSSELSVDASVFSPAPISGASERSKNSRVAVVTSCISDVNPDVQILLCTAQIQLRDIWGNYHACRCLLDSGI</sequence>
<dbReference type="PANTHER" id="PTHR47331">
    <property type="entry name" value="PHD-TYPE DOMAIN-CONTAINING PROTEIN"/>
    <property type="match status" value="1"/>
</dbReference>
<dbReference type="PANTHER" id="PTHR47331:SF5">
    <property type="entry name" value="RIBONUCLEASE H"/>
    <property type="match status" value="1"/>
</dbReference>